<feature type="domain" description="MacB-like periplasmic core" evidence="8">
    <location>
        <begin position="482"/>
        <end position="677"/>
    </location>
</feature>
<accession>A0A1X1TDP7</accession>
<dbReference type="PANTHER" id="PTHR30572:SF4">
    <property type="entry name" value="ABC TRANSPORTER PERMEASE YTRF"/>
    <property type="match status" value="1"/>
</dbReference>
<proteinExistence type="inferred from homology"/>
<dbReference type="InterPro" id="IPR050250">
    <property type="entry name" value="Macrolide_Exporter_MacB"/>
</dbReference>
<protein>
    <submittedName>
        <fullName evidence="9">Permease</fullName>
    </submittedName>
</protein>
<evidence type="ECO:0000256" key="3">
    <source>
        <dbReference type="ARBA" id="ARBA00022692"/>
    </source>
</evidence>
<dbReference type="GO" id="GO:0022857">
    <property type="term" value="F:transmembrane transporter activity"/>
    <property type="evidence" value="ECO:0007669"/>
    <property type="project" value="TreeGrafter"/>
</dbReference>
<sequence length="834" mass="86851">MIASAAARFKILNVRYALAHWKRSLSCVVAVMIGTALLVAIGGIYGSLTKSVATMSEDLYGKAAFEVTGVADSGLTESLVTELRGVDGVAAAEPIVKATINVPRSGTTLLGVSSNLRVLDNRVGNELVQQAEQDKSHGSLADGAVAGPGLATAAGGTVDLNSVPVKVVFVPKGDLAEKYNSGDYLIVPLPMAQQFLHQPGRVSSVFIVAKPGADLGTLNAALVRVVDHRAVVAEPQFRVTQADNSVSLTRDTLLLVGSIALVVAMFIVFNTMNMAVVQRKPMIATLRALGARRGQLARDLLLEVAVMGFLGGCAGAPLGALLSYFAIKRLPPLMLQSVDVKPQFFFPGGAVVVVIALGVVACVLGAAWPALVVFKASPISAMRPAELESLGADRTKPNWAGVVLGATLTVAAFLSAIRLHDEIAFAGGVLVLIGILLLCWALGPLLVAASGKLAATMGPSGQVSRSTMTQSAKRTWANVMIVTIAVALGSVTNGVLSNVVDSTGNFFAPLAKADVYVSTTAKDVVPVGPIVPVGVDEQLRQIPGVASVIPVQYAFVNVGNDRVLVVGGASGTVTPAFSAMNPSVRAKVAVGDGAVVSRQLARRLHRGVGDELTLSTPSGERSVHILEVVDYLTSERGMIALSLPTMQTWFQRDGATYLEVHVDAPKDAGRVLRQAEKIAAAKDLFAYSGQDAVDSGKAAVAQMGSLAVFVQWIVALLAAMALFNAFMISVIERRREIGVLRAMGASRAYIAKSILVESSSVALLGGVLGLLTSLVVHRLGTLIMSTVTAMTVRFSVSPVDLLSLLVAVILCWSGALLPASRAAKSTIVDALEVE</sequence>
<evidence type="ECO:0000256" key="6">
    <source>
        <dbReference type="ARBA" id="ARBA00038076"/>
    </source>
</evidence>
<dbReference type="EMBL" id="AP022613">
    <property type="protein sequence ID" value="BBZ41986.1"/>
    <property type="molecule type" value="Genomic_DNA"/>
</dbReference>
<dbReference type="Pfam" id="PF12704">
    <property type="entry name" value="MacB_PCD"/>
    <property type="match status" value="2"/>
</dbReference>
<dbReference type="Proteomes" id="UP000467385">
    <property type="component" value="Chromosome"/>
</dbReference>
<comment type="subcellular location">
    <subcellularLocation>
        <location evidence="1">Cell membrane</location>
        <topology evidence="1">Multi-pass membrane protein</topology>
    </subcellularLocation>
</comment>
<feature type="domain" description="ABC3 transporter permease C-terminal" evidence="7">
    <location>
        <begin position="711"/>
        <end position="826"/>
    </location>
</feature>
<organism evidence="9 10">
    <name type="scientific">Mycobacterium conspicuum</name>
    <dbReference type="NCBI Taxonomy" id="44010"/>
    <lineage>
        <taxon>Bacteria</taxon>
        <taxon>Bacillati</taxon>
        <taxon>Actinomycetota</taxon>
        <taxon>Actinomycetes</taxon>
        <taxon>Mycobacteriales</taxon>
        <taxon>Mycobacteriaceae</taxon>
        <taxon>Mycobacterium</taxon>
    </lineage>
</organism>
<dbReference type="GO" id="GO:0005886">
    <property type="term" value="C:plasma membrane"/>
    <property type="evidence" value="ECO:0007669"/>
    <property type="project" value="UniProtKB-SubCell"/>
</dbReference>
<dbReference type="AlphaFoldDB" id="A0A1X1TDP7"/>
<dbReference type="InterPro" id="IPR003838">
    <property type="entry name" value="ABC3_permease_C"/>
</dbReference>
<dbReference type="OrthoDB" id="4362224at2"/>
<dbReference type="PANTHER" id="PTHR30572">
    <property type="entry name" value="MEMBRANE COMPONENT OF TRANSPORTER-RELATED"/>
    <property type="match status" value="1"/>
</dbReference>
<keyword evidence="10" id="KW-1185">Reference proteome</keyword>
<feature type="domain" description="MacB-like periplasmic core" evidence="8">
    <location>
        <begin position="28"/>
        <end position="223"/>
    </location>
</feature>
<evidence type="ECO:0000313" key="10">
    <source>
        <dbReference type="Proteomes" id="UP000467385"/>
    </source>
</evidence>
<evidence type="ECO:0000313" key="9">
    <source>
        <dbReference type="EMBL" id="BBZ41986.1"/>
    </source>
</evidence>
<gene>
    <name evidence="9" type="ORF">MCNS_50490</name>
</gene>
<keyword evidence="4" id="KW-1133">Transmembrane helix</keyword>
<evidence type="ECO:0000259" key="7">
    <source>
        <dbReference type="Pfam" id="PF02687"/>
    </source>
</evidence>
<keyword evidence="3" id="KW-0812">Transmembrane</keyword>
<dbReference type="RefSeq" id="WP_085232675.1">
    <property type="nucleotide sequence ID" value="NZ_LQOR01000026.1"/>
</dbReference>
<evidence type="ECO:0000256" key="4">
    <source>
        <dbReference type="ARBA" id="ARBA00022989"/>
    </source>
</evidence>
<evidence type="ECO:0000256" key="5">
    <source>
        <dbReference type="ARBA" id="ARBA00023136"/>
    </source>
</evidence>
<reference evidence="9 10" key="1">
    <citation type="journal article" date="2019" name="Emerg. Microbes Infect.">
        <title>Comprehensive subspecies identification of 175 nontuberculous mycobacteria species based on 7547 genomic profiles.</title>
        <authorList>
            <person name="Matsumoto Y."/>
            <person name="Kinjo T."/>
            <person name="Motooka D."/>
            <person name="Nabeya D."/>
            <person name="Jung N."/>
            <person name="Uechi K."/>
            <person name="Horii T."/>
            <person name="Iida T."/>
            <person name="Fujita J."/>
            <person name="Nakamura S."/>
        </authorList>
    </citation>
    <scope>NUCLEOTIDE SEQUENCE [LARGE SCALE GENOMIC DNA]</scope>
    <source>
        <strain evidence="9 10">JCM 14738</strain>
    </source>
</reference>
<evidence type="ECO:0000259" key="8">
    <source>
        <dbReference type="Pfam" id="PF12704"/>
    </source>
</evidence>
<dbReference type="Pfam" id="PF02687">
    <property type="entry name" value="FtsX"/>
    <property type="match status" value="2"/>
</dbReference>
<evidence type="ECO:0000256" key="1">
    <source>
        <dbReference type="ARBA" id="ARBA00004651"/>
    </source>
</evidence>
<comment type="similarity">
    <text evidence="6">Belongs to the ABC-4 integral membrane protein family.</text>
</comment>
<keyword evidence="5" id="KW-0472">Membrane</keyword>
<keyword evidence="2" id="KW-1003">Cell membrane</keyword>
<dbReference type="STRING" id="44010.AWC00_10915"/>
<feature type="domain" description="ABC3 transporter permease C-terminal" evidence="7">
    <location>
        <begin position="256"/>
        <end position="378"/>
    </location>
</feature>
<dbReference type="InterPro" id="IPR025857">
    <property type="entry name" value="MacB_PCD"/>
</dbReference>
<name>A0A1X1TDP7_9MYCO</name>
<evidence type="ECO:0000256" key="2">
    <source>
        <dbReference type="ARBA" id="ARBA00022475"/>
    </source>
</evidence>